<reference evidence="1" key="1">
    <citation type="submission" date="2019-08" db="EMBL/GenBank/DDBJ databases">
        <title>The genome of the North American firefly Photinus pyralis.</title>
        <authorList>
            <consortium name="Photinus pyralis genome working group"/>
            <person name="Fallon T.R."/>
            <person name="Sander Lower S.E."/>
            <person name="Weng J.-K."/>
        </authorList>
    </citation>
    <scope>NUCLEOTIDE SEQUENCE</scope>
    <source>
        <strain evidence="1">TRF0915ILg1</strain>
        <tissue evidence="1">Whole body</tissue>
    </source>
</reference>
<dbReference type="Gene3D" id="3.30.420.10">
    <property type="entry name" value="Ribonuclease H-like superfamily/Ribonuclease H"/>
    <property type="match status" value="1"/>
</dbReference>
<proteinExistence type="predicted"/>
<dbReference type="EMBL" id="VTPC01075147">
    <property type="protein sequence ID" value="KAF2888656.1"/>
    <property type="molecule type" value="Genomic_DNA"/>
</dbReference>
<dbReference type="AlphaFoldDB" id="A0A8K0CPA3"/>
<sequence>MTMPQHSAKLTTKFLRSAGIKLMSHSPYTPDLAFCDFFLFPTIKKKLCGIHFLTSEEAANAFEEHVSAVSKET</sequence>
<evidence type="ECO:0000313" key="2">
    <source>
        <dbReference type="Proteomes" id="UP000801492"/>
    </source>
</evidence>
<dbReference type="Proteomes" id="UP000801492">
    <property type="component" value="Unassembled WGS sequence"/>
</dbReference>
<gene>
    <name evidence="1" type="ORF">ILUMI_17517</name>
</gene>
<evidence type="ECO:0000313" key="1">
    <source>
        <dbReference type="EMBL" id="KAF2888656.1"/>
    </source>
</evidence>
<dbReference type="GO" id="GO:0003676">
    <property type="term" value="F:nucleic acid binding"/>
    <property type="evidence" value="ECO:0007669"/>
    <property type="project" value="InterPro"/>
</dbReference>
<dbReference type="InterPro" id="IPR036397">
    <property type="entry name" value="RNaseH_sf"/>
</dbReference>
<comment type="caution">
    <text evidence="1">The sequence shown here is derived from an EMBL/GenBank/DDBJ whole genome shotgun (WGS) entry which is preliminary data.</text>
</comment>
<dbReference type="OrthoDB" id="10065579at2759"/>
<organism evidence="1 2">
    <name type="scientific">Ignelater luminosus</name>
    <name type="common">Cucubano</name>
    <name type="synonym">Pyrophorus luminosus</name>
    <dbReference type="NCBI Taxonomy" id="2038154"/>
    <lineage>
        <taxon>Eukaryota</taxon>
        <taxon>Metazoa</taxon>
        <taxon>Ecdysozoa</taxon>
        <taxon>Arthropoda</taxon>
        <taxon>Hexapoda</taxon>
        <taxon>Insecta</taxon>
        <taxon>Pterygota</taxon>
        <taxon>Neoptera</taxon>
        <taxon>Endopterygota</taxon>
        <taxon>Coleoptera</taxon>
        <taxon>Polyphaga</taxon>
        <taxon>Elateriformia</taxon>
        <taxon>Elateroidea</taxon>
        <taxon>Elateridae</taxon>
        <taxon>Agrypninae</taxon>
        <taxon>Pyrophorini</taxon>
        <taxon>Ignelater</taxon>
    </lineage>
</organism>
<evidence type="ECO:0008006" key="3">
    <source>
        <dbReference type="Google" id="ProtNLM"/>
    </source>
</evidence>
<protein>
    <recommendedName>
        <fullName evidence="3">Mariner Mos1 transposase</fullName>
    </recommendedName>
</protein>
<accession>A0A8K0CPA3</accession>
<name>A0A8K0CPA3_IGNLU</name>
<keyword evidence="2" id="KW-1185">Reference proteome</keyword>